<dbReference type="HOGENOM" id="CLU_014841_3_2_9"/>
<evidence type="ECO:0000259" key="10">
    <source>
        <dbReference type="PROSITE" id="PS50165"/>
    </source>
</evidence>
<dbReference type="PANTHER" id="PTHR30562:SF1">
    <property type="entry name" value="UVRABC SYSTEM PROTEIN C"/>
    <property type="match status" value="1"/>
</dbReference>
<dbReference type="NCBIfam" id="TIGR00194">
    <property type="entry name" value="uvrC"/>
    <property type="match status" value="1"/>
</dbReference>
<dbReference type="OrthoDB" id="9804933at2"/>
<dbReference type="PROSITE" id="PS50164">
    <property type="entry name" value="GIY_YIG"/>
    <property type="match status" value="1"/>
</dbReference>
<dbReference type="PROSITE" id="PS50165">
    <property type="entry name" value="UVRC"/>
    <property type="match status" value="1"/>
</dbReference>
<dbReference type="FunFam" id="3.40.1440.10:FF:000001">
    <property type="entry name" value="UvrABC system protein C"/>
    <property type="match status" value="1"/>
</dbReference>
<dbReference type="GO" id="GO:0006289">
    <property type="term" value="P:nucleotide-excision repair"/>
    <property type="evidence" value="ECO:0007669"/>
    <property type="project" value="UniProtKB-UniRule"/>
</dbReference>
<gene>
    <name evidence="7" type="primary">uvrC</name>
    <name evidence="11" type="ordered locus">Slip_1863</name>
</gene>
<dbReference type="CDD" id="cd10434">
    <property type="entry name" value="GIY-YIG_UvrC_Cho"/>
    <property type="match status" value="1"/>
</dbReference>
<name>D7CPI2_SYNLT</name>
<dbReference type="InterPro" id="IPR003583">
    <property type="entry name" value="Hlx-hairpin-Hlx_DNA-bd_motif"/>
</dbReference>
<dbReference type="eggNOG" id="COG0322">
    <property type="taxonomic scope" value="Bacteria"/>
</dbReference>
<dbReference type="GO" id="GO:0005737">
    <property type="term" value="C:cytoplasm"/>
    <property type="evidence" value="ECO:0007669"/>
    <property type="project" value="UniProtKB-SubCell"/>
</dbReference>
<comment type="subcellular location">
    <subcellularLocation>
        <location evidence="7">Cytoplasm</location>
    </subcellularLocation>
</comment>
<dbReference type="InterPro" id="IPR036876">
    <property type="entry name" value="UVR_dom_sf"/>
</dbReference>
<comment type="subunit">
    <text evidence="7">Interacts with UvrB in an incision complex.</text>
</comment>
<dbReference type="GO" id="GO:0009381">
    <property type="term" value="F:excinuclease ABC activity"/>
    <property type="evidence" value="ECO:0007669"/>
    <property type="project" value="UniProtKB-UniRule"/>
</dbReference>
<reference evidence="12" key="1">
    <citation type="journal article" date="2010" name="Stand. Genomic Sci.">
        <title>Complete genome sequence of Syntrophothermus lipocalidus type strain (TGB-C1T).</title>
        <authorList>
            <consortium name="US DOE Joint Genome Institute (JGI-PGF)"/>
            <person name="Djao O."/>
            <person name="Zhang X."/>
            <person name="Lucas S."/>
            <person name="Lapidus A."/>
            <person name="Glavina Del Rio T."/>
            <person name="Nolan M."/>
            <person name="Tice H."/>
            <person name="Cheng J."/>
            <person name="Han C."/>
            <person name="Tapia R."/>
            <person name="Goodwin L."/>
            <person name="Pitluck S."/>
            <person name="Liolios K."/>
            <person name="Ivanova N."/>
            <person name="Mavromatis K."/>
            <person name="Mikhailova N."/>
            <person name="Ovchinnikova G."/>
            <person name="Pati A."/>
            <person name="Brambilla E."/>
            <person name="Chen A."/>
            <person name="Palaniappan K."/>
            <person name="Land M."/>
            <person name="Hauser L."/>
            <person name="Chang Y."/>
            <person name="Jeffries C."/>
            <person name="Rohde M."/>
            <person name="Sikorski J."/>
            <person name="Spring S."/>
            <person name="Goker M."/>
            <person name="Detter J."/>
            <person name="Woyke T."/>
            <person name="Bristow J."/>
            <person name="Eisen J."/>
            <person name="Markowitz V."/>
            <person name="Hugenholtz P."/>
            <person name="Kyrpides N."/>
            <person name="Klenk H."/>
        </authorList>
    </citation>
    <scope>NUCLEOTIDE SEQUENCE [LARGE SCALE GENOMIC DNA]</scope>
    <source>
        <strain evidence="12">DSM 12680 / TGB-C1</strain>
    </source>
</reference>
<evidence type="ECO:0000256" key="3">
    <source>
        <dbReference type="ARBA" id="ARBA00022769"/>
    </source>
</evidence>
<dbReference type="InterPro" id="IPR050066">
    <property type="entry name" value="UvrABC_protein_C"/>
</dbReference>
<dbReference type="SUPFAM" id="SSF82771">
    <property type="entry name" value="GIY-YIG endonuclease"/>
    <property type="match status" value="1"/>
</dbReference>
<dbReference type="RefSeq" id="WP_013176019.1">
    <property type="nucleotide sequence ID" value="NC_014220.1"/>
</dbReference>
<reference evidence="11 12" key="2">
    <citation type="journal article" date="2010" name="Stand. Genomic Sci.">
        <title>Complete genome sequence of Syntrophothermus lipocalidus type strain (TGB-C1).</title>
        <authorList>
            <person name="Djao O.D."/>
            <person name="Zhang X."/>
            <person name="Lucas S."/>
            <person name="Lapidus A."/>
            <person name="Del Rio T.G."/>
            <person name="Nolan M."/>
            <person name="Tice H."/>
            <person name="Cheng J.F."/>
            <person name="Han C."/>
            <person name="Tapia R."/>
            <person name="Goodwin L."/>
            <person name="Pitluck S."/>
            <person name="Liolios K."/>
            <person name="Ivanova N."/>
            <person name="Mavromatis K."/>
            <person name="Mikhailova N."/>
            <person name="Ovchinnikova G."/>
            <person name="Pati A."/>
            <person name="Brambilla E."/>
            <person name="Chen A."/>
            <person name="Palaniappan K."/>
            <person name="Land M."/>
            <person name="Hauser L."/>
            <person name="Chang Y.J."/>
            <person name="Jeffries C.D."/>
            <person name="Rohde M."/>
            <person name="Sikorski J."/>
            <person name="Spring S."/>
            <person name="Goker M."/>
            <person name="Detter J.C."/>
            <person name="Woyke T."/>
            <person name="Bristow J."/>
            <person name="Eisen J.A."/>
            <person name="Markowitz V."/>
            <person name="Hugenholtz P."/>
            <person name="Kyrpides N.C."/>
            <person name="Klenk H.P."/>
        </authorList>
    </citation>
    <scope>NUCLEOTIDE SEQUENCE [LARGE SCALE GENOMIC DNA]</scope>
    <source>
        <strain evidence="12">DSM 12680 / TGB-C1</strain>
    </source>
</reference>
<evidence type="ECO:0000259" key="9">
    <source>
        <dbReference type="PROSITE" id="PS50164"/>
    </source>
</evidence>
<accession>D7CPI2</accession>
<dbReference type="Gene3D" id="3.40.1440.10">
    <property type="entry name" value="GIY-YIG endonuclease"/>
    <property type="match status" value="1"/>
</dbReference>
<keyword evidence="12" id="KW-1185">Reference proteome</keyword>
<dbReference type="PANTHER" id="PTHR30562">
    <property type="entry name" value="UVRC/OXIDOREDUCTASE"/>
    <property type="match status" value="1"/>
</dbReference>
<keyword evidence="6 7" id="KW-0742">SOS response</keyword>
<evidence type="ECO:0000256" key="1">
    <source>
        <dbReference type="ARBA" id="ARBA00022490"/>
    </source>
</evidence>
<dbReference type="SUPFAM" id="SSF47781">
    <property type="entry name" value="RuvA domain 2-like"/>
    <property type="match status" value="1"/>
</dbReference>
<dbReference type="SUPFAM" id="SSF46600">
    <property type="entry name" value="C-terminal UvrC-binding domain of UvrB"/>
    <property type="match status" value="1"/>
</dbReference>
<dbReference type="InterPro" id="IPR001162">
    <property type="entry name" value="UvrC_RNase_H_dom"/>
</dbReference>
<feature type="domain" description="UvrC family homology region profile" evidence="10">
    <location>
        <begin position="262"/>
        <end position="473"/>
    </location>
</feature>
<dbReference type="HAMAP" id="MF_00203">
    <property type="entry name" value="UvrC"/>
    <property type="match status" value="1"/>
</dbReference>
<dbReference type="SMART" id="SM00278">
    <property type="entry name" value="HhH1"/>
    <property type="match status" value="2"/>
</dbReference>
<comment type="similarity">
    <text evidence="7">Belongs to the UvrC family.</text>
</comment>
<dbReference type="InterPro" id="IPR001943">
    <property type="entry name" value="UVR_dom"/>
</dbReference>
<dbReference type="STRING" id="643648.Slip_1863"/>
<dbReference type="Gene3D" id="1.10.150.20">
    <property type="entry name" value="5' to 3' exonuclease, C-terminal subdomain"/>
    <property type="match status" value="1"/>
</dbReference>
<dbReference type="InterPro" id="IPR010994">
    <property type="entry name" value="RuvA_2-like"/>
</dbReference>
<dbReference type="EMBL" id="CP002048">
    <property type="protein sequence ID" value="ADI02617.1"/>
    <property type="molecule type" value="Genomic_DNA"/>
</dbReference>
<dbReference type="Pfam" id="PF14520">
    <property type="entry name" value="HHH_5"/>
    <property type="match status" value="1"/>
</dbReference>
<keyword evidence="3 7" id="KW-0228">DNA excision</keyword>
<evidence type="ECO:0000256" key="5">
    <source>
        <dbReference type="ARBA" id="ARBA00023204"/>
    </source>
</evidence>
<proteinExistence type="inferred from homology"/>
<dbReference type="NCBIfam" id="NF001824">
    <property type="entry name" value="PRK00558.1-5"/>
    <property type="match status" value="1"/>
</dbReference>
<keyword evidence="5 7" id="KW-0234">DNA repair</keyword>
<dbReference type="GO" id="GO:0009432">
    <property type="term" value="P:SOS response"/>
    <property type="evidence" value="ECO:0007669"/>
    <property type="project" value="UniProtKB-UniRule"/>
</dbReference>
<dbReference type="GO" id="GO:0009380">
    <property type="term" value="C:excinuclease repair complex"/>
    <property type="evidence" value="ECO:0007669"/>
    <property type="project" value="InterPro"/>
</dbReference>
<organism evidence="11 12">
    <name type="scientific">Syntrophothermus lipocalidus (strain DSM 12680 / TGB-C1)</name>
    <dbReference type="NCBI Taxonomy" id="643648"/>
    <lineage>
        <taxon>Bacteria</taxon>
        <taxon>Bacillati</taxon>
        <taxon>Bacillota</taxon>
        <taxon>Clostridia</taxon>
        <taxon>Eubacteriales</taxon>
        <taxon>Syntrophomonadaceae</taxon>
        <taxon>Syntrophothermus</taxon>
    </lineage>
</organism>
<keyword evidence="1 7" id="KW-0963">Cytoplasm</keyword>
<sequence length="598" mass="67956">MKERLGKVPQKPGVYLFKDERGQVIYVGKAKALRNRLRSYFQSPSQLLPKVRAMMAKVRDFDYVVTANEVEALILESNLIKSYQPRYNIMLRDDKSYPYLKVTMAEEYPRLVIAREKKDGVSRYFGPYSDVGALRQTIRLLTGIFPVRTCRTLRLGRRPCLKRDIGRCLAPCTGEISREEYMRVVADVCRFLEGDHAGLLAGLEEEMREAADKLEFEKAARLRDTIRAVEKVSEKQKVVLENPWELDVMAFAPVNREMLGLVFKVRAGRVVGKETFELRTVMGEGLKEIVAYFIQRYYSESPDLPREILIPVEPEGREVLETWLSEMKKARVTIKVPHRGTKRQLMVMAEENARLLAEEKARAGEGHGVLTALAQVLSLETVPFRIECYDVSHLSGEGTVGSMAVLTAGKKDKSAYRRFNLGKNINDDYQALSDILRRRLTRGQEGDPAFLPMPDLVVIDGGLGQVNVAQRVMQEMGITVPVVGLAKKNEEIYFPGQREPLRLPRRHQALHLLQSLRDEAHRFAVTYQRKRRSRNITQSELDRIAGIGEKRKLALLQAFGSVDAIKNATPEELSRVKGMNRTVAEKVFAFFNPKGDGD</sequence>
<protein>
    <recommendedName>
        <fullName evidence="7">UvrABC system protein C</fullName>
        <shortName evidence="7">Protein UvrC</shortName>
    </recommendedName>
    <alternativeName>
        <fullName evidence="7">Excinuclease ABC subunit C</fullName>
    </alternativeName>
</protein>
<dbReference type="KEGG" id="slp:Slip_1863"/>
<dbReference type="InterPro" id="IPR047296">
    <property type="entry name" value="GIY-YIG_UvrC_Cho"/>
</dbReference>
<dbReference type="Proteomes" id="UP000000378">
    <property type="component" value="Chromosome"/>
</dbReference>
<evidence type="ECO:0000259" key="8">
    <source>
        <dbReference type="PROSITE" id="PS50151"/>
    </source>
</evidence>
<dbReference type="AlphaFoldDB" id="D7CPI2"/>
<dbReference type="InterPro" id="IPR035901">
    <property type="entry name" value="GIY-YIG_endonuc_sf"/>
</dbReference>
<dbReference type="GO" id="GO:0003677">
    <property type="term" value="F:DNA binding"/>
    <property type="evidence" value="ECO:0007669"/>
    <property type="project" value="UniProtKB-UniRule"/>
</dbReference>
<dbReference type="Pfam" id="PF02151">
    <property type="entry name" value="UVR"/>
    <property type="match status" value="1"/>
</dbReference>
<evidence type="ECO:0000256" key="6">
    <source>
        <dbReference type="ARBA" id="ARBA00023236"/>
    </source>
</evidence>
<feature type="domain" description="UVR" evidence="8">
    <location>
        <begin position="197"/>
        <end position="232"/>
    </location>
</feature>
<dbReference type="SMART" id="SM00465">
    <property type="entry name" value="GIYc"/>
    <property type="match status" value="1"/>
</dbReference>
<evidence type="ECO:0000256" key="2">
    <source>
        <dbReference type="ARBA" id="ARBA00022763"/>
    </source>
</evidence>
<dbReference type="Gene3D" id="3.30.420.340">
    <property type="entry name" value="UvrC, RNAse H endonuclease domain"/>
    <property type="match status" value="1"/>
</dbReference>
<keyword evidence="2 7" id="KW-0227">DNA damage</keyword>
<evidence type="ECO:0000256" key="7">
    <source>
        <dbReference type="HAMAP-Rule" id="MF_00203"/>
    </source>
</evidence>
<dbReference type="Pfam" id="PF01541">
    <property type="entry name" value="GIY-YIG"/>
    <property type="match status" value="1"/>
</dbReference>
<evidence type="ECO:0000313" key="11">
    <source>
        <dbReference type="EMBL" id="ADI02617.1"/>
    </source>
</evidence>
<dbReference type="InterPro" id="IPR000305">
    <property type="entry name" value="GIY-YIG_endonuc"/>
</dbReference>
<dbReference type="PROSITE" id="PS50151">
    <property type="entry name" value="UVR"/>
    <property type="match status" value="1"/>
</dbReference>
<dbReference type="Pfam" id="PF22920">
    <property type="entry name" value="UvrC_RNaseH"/>
    <property type="match status" value="1"/>
</dbReference>
<evidence type="ECO:0000256" key="4">
    <source>
        <dbReference type="ARBA" id="ARBA00022881"/>
    </source>
</evidence>
<dbReference type="Pfam" id="PF08459">
    <property type="entry name" value="UvrC_RNaseH_dom"/>
    <property type="match status" value="1"/>
</dbReference>
<keyword evidence="4 7" id="KW-0267">Excision nuclease</keyword>
<comment type="function">
    <text evidence="7">The UvrABC repair system catalyzes the recognition and processing of DNA lesions. UvrC both incises the 5' and 3' sides of the lesion. The N-terminal half is responsible for the 3' incision and the C-terminal half is responsible for the 5' incision.</text>
</comment>
<feature type="domain" description="GIY-YIG" evidence="9">
    <location>
        <begin position="10"/>
        <end position="89"/>
    </location>
</feature>
<dbReference type="Gene3D" id="4.10.860.10">
    <property type="entry name" value="UVR domain"/>
    <property type="match status" value="1"/>
</dbReference>
<dbReference type="InterPro" id="IPR004791">
    <property type="entry name" value="UvrC"/>
</dbReference>
<evidence type="ECO:0000313" key="12">
    <source>
        <dbReference type="Proteomes" id="UP000000378"/>
    </source>
</evidence>
<dbReference type="InterPro" id="IPR038476">
    <property type="entry name" value="UvrC_RNase_H_dom_sf"/>
</dbReference>